<reference evidence="2 3" key="1">
    <citation type="submission" date="2020-11" db="EMBL/GenBank/DDBJ databases">
        <title>Streptomyces spirodelae sp. nov., isolated from duckweed.</title>
        <authorList>
            <person name="Saimee Y."/>
            <person name="Duangmal K."/>
        </authorList>
    </citation>
    <scope>NUCLEOTIDE SEQUENCE [LARGE SCALE GENOMIC DNA]</scope>
    <source>
        <strain evidence="2 3">S16-07</strain>
    </source>
</reference>
<evidence type="ECO:0000256" key="1">
    <source>
        <dbReference type="SAM" id="MobiDB-lite"/>
    </source>
</evidence>
<evidence type="ECO:0000313" key="3">
    <source>
        <dbReference type="Proteomes" id="UP001519064"/>
    </source>
</evidence>
<gene>
    <name evidence="2" type="ORF">ITI46_27475</name>
</gene>
<keyword evidence="3" id="KW-1185">Reference proteome</keyword>
<dbReference type="Proteomes" id="UP001519064">
    <property type="component" value="Unassembled WGS sequence"/>
</dbReference>
<evidence type="ECO:0000313" key="2">
    <source>
        <dbReference type="EMBL" id="MBO8195361.1"/>
    </source>
</evidence>
<sequence length="55" mass="5851">MERSTPMAREAADRISAAAERDPESPTAVSGFDERAEDAPERNESDGGPDAVDNC</sequence>
<dbReference type="EMBL" id="JADKMA010000185">
    <property type="protein sequence ID" value="MBO8195361.1"/>
    <property type="molecule type" value="Genomic_DNA"/>
</dbReference>
<feature type="region of interest" description="Disordered" evidence="1">
    <location>
        <begin position="1"/>
        <end position="55"/>
    </location>
</feature>
<protein>
    <submittedName>
        <fullName evidence="2">Uncharacterized protein</fullName>
    </submittedName>
</protein>
<dbReference type="RefSeq" id="WP_209242598.1">
    <property type="nucleotide sequence ID" value="NZ_JADKMA010000185.1"/>
</dbReference>
<accession>A0ABS3XJ80</accession>
<organism evidence="2 3">
    <name type="scientific">Streptomyces oryzae</name>
    <dbReference type="NCBI Taxonomy" id="1434886"/>
    <lineage>
        <taxon>Bacteria</taxon>
        <taxon>Bacillati</taxon>
        <taxon>Actinomycetota</taxon>
        <taxon>Actinomycetes</taxon>
        <taxon>Kitasatosporales</taxon>
        <taxon>Streptomycetaceae</taxon>
        <taxon>Streptomyces</taxon>
    </lineage>
</organism>
<feature type="compositionally biased region" description="Basic and acidic residues" evidence="1">
    <location>
        <begin position="32"/>
        <end position="45"/>
    </location>
</feature>
<proteinExistence type="predicted"/>
<name>A0ABS3XJ80_9ACTN</name>
<comment type="caution">
    <text evidence="2">The sequence shown here is derived from an EMBL/GenBank/DDBJ whole genome shotgun (WGS) entry which is preliminary data.</text>
</comment>